<dbReference type="InterPro" id="IPR016162">
    <property type="entry name" value="Ald_DH_N"/>
</dbReference>
<dbReference type="SUPFAM" id="SSF53720">
    <property type="entry name" value="ALDH-like"/>
    <property type="match status" value="2"/>
</dbReference>
<dbReference type="EMBL" id="JAIZAY010000012">
    <property type="protein sequence ID" value="KAJ8031878.1"/>
    <property type="molecule type" value="Genomic_DNA"/>
</dbReference>
<dbReference type="OrthoDB" id="310895at2759"/>
<evidence type="ECO:0000313" key="13">
    <source>
        <dbReference type="EMBL" id="KAJ8031878.1"/>
    </source>
</evidence>
<dbReference type="GO" id="GO:0016020">
    <property type="term" value="C:membrane"/>
    <property type="evidence" value="ECO:0007669"/>
    <property type="project" value="UniProtKB-SubCell"/>
</dbReference>
<protein>
    <submittedName>
        <fullName evidence="13">Aldehyde dehydrogenase family 16 member A1</fullName>
    </submittedName>
</protein>
<dbReference type="CDD" id="cd07111">
    <property type="entry name" value="ALDH_F16"/>
    <property type="match status" value="1"/>
</dbReference>
<evidence type="ECO:0000259" key="12">
    <source>
        <dbReference type="PROSITE" id="PS50261"/>
    </source>
</evidence>
<dbReference type="SUPFAM" id="SSF49854">
    <property type="entry name" value="Spermadhesin, CUB domain"/>
    <property type="match status" value="2"/>
</dbReference>
<organism evidence="13 14">
    <name type="scientific">Holothuria leucospilota</name>
    <name type="common">Black long sea cucumber</name>
    <name type="synonym">Mertensiothuria leucospilota</name>
    <dbReference type="NCBI Taxonomy" id="206669"/>
    <lineage>
        <taxon>Eukaryota</taxon>
        <taxon>Metazoa</taxon>
        <taxon>Echinodermata</taxon>
        <taxon>Eleutherozoa</taxon>
        <taxon>Echinozoa</taxon>
        <taxon>Holothuroidea</taxon>
        <taxon>Aspidochirotacea</taxon>
        <taxon>Aspidochirotida</taxon>
        <taxon>Holothuriidae</taxon>
        <taxon>Holothuria</taxon>
    </lineage>
</organism>
<dbReference type="GO" id="GO:0007166">
    <property type="term" value="P:cell surface receptor signaling pathway"/>
    <property type="evidence" value="ECO:0007669"/>
    <property type="project" value="InterPro"/>
</dbReference>
<dbReference type="Pfam" id="PF00002">
    <property type="entry name" value="7tm_2"/>
    <property type="match status" value="1"/>
</dbReference>
<feature type="domain" description="G-protein coupled receptors family 2 profile 2" evidence="12">
    <location>
        <begin position="642"/>
        <end position="823"/>
    </location>
</feature>
<dbReference type="InterPro" id="IPR016161">
    <property type="entry name" value="Ald_DH/histidinol_DH"/>
</dbReference>
<dbReference type="InterPro" id="IPR000859">
    <property type="entry name" value="CUB_dom"/>
</dbReference>
<dbReference type="Pfam" id="PF00171">
    <property type="entry name" value="Aldedh"/>
    <property type="match status" value="2"/>
</dbReference>
<dbReference type="InterPro" id="IPR000832">
    <property type="entry name" value="GPCR_2_secretin-like"/>
</dbReference>
<dbReference type="Gene3D" id="3.40.605.10">
    <property type="entry name" value="Aldehyde Dehydrogenase, Chain A, domain 1"/>
    <property type="match status" value="4"/>
</dbReference>
<evidence type="ECO:0000259" key="11">
    <source>
        <dbReference type="PROSITE" id="PS01180"/>
    </source>
</evidence>
<dbReference type="Pfam" id="PF00431">
    <property type="entry name" value="CUB"/>
    <property type="match status" value="2"/>
</dbReference>
<evidence type="ECO:0000256" key="10">
    <source>
        <dbReference type="SAM" id="Phobius"/>
    </source>
</evidence>
<dbReference type="GO" id="GO:0004930">
    <property type="term" value="F:G protein-coupled receptor activity"/>
    <property type="evidence" value="ECO:0007669"/>
    <property type="project" value="InterPro"/>
</dbReference>
<comment type="caution">
    <text evidence="7">Lacks conserved residue(s) required for the propagation of feature annotation.</text>
</comment>
<evidence type="ECO:0000256" key="5">
    <source>
        <dbReference type="ARBA" id="ARBA00023136"/>
    </source>
</evidence>
<dbReference type="Gene3D" id="1.20.1070.10">
    <property type="entry name" value="Rhodopsin 7-helix transmembrane proteins"/>
    <property type="match status" value="1"/>
</dbReference>
<feature type="transmembrane region" description="Helical" evidence="10">
    <location>
        <begin position="795"/>
        <end position="820"/>
    </location>
</feature>
<keyword evidence="2 10" id="KW-0812">Transmembrane</keyword>
<dbReference type="InterPro" id="IPR015590">
    <property type="entry name" value="Aldehyde_DH_dom"/>
</dbReference>
<accession>A0A9Q1BRQ8</accession>
<dbReference type="Gene3D" id="3.40.309.10">
    <property type="entry name" value="Aldehyde Dehydrogenase, Chain A, domain 2"/>
    <property type="match status" value="2"/>
</dbReference>
<dbReference type="PROSITE" id="PS01180">
    <property type="entry name" value="CUB"/>
    <property type="match status" value="2"/>
</dbReference>
<feature type="active site" evidence="8">
    <location>
        <position position="1080"/>
    </location>
</feature>
<dbReference type="CDD" id="cd15039">
    <property type="entry name" value="7tmB3_Methuselah-like"/>
    <property type="match status" value="1"/>
</dbReference>
<feature type="transmembrane region" description="Helical" evidence="10">
    <location>
        <begin position="751"/>
        <end position="775"/>
    </location>
</feature>
<dbReference type="PANTHER" id="PTHR11699">
    <property type="entry name" value="ALDEHYDE DEHYDROGENASE-RELATED"/>
    <property type="match status" value="1"/>
</dbReference>
<feature type="domain" description="CUB" evidence="11">
    <location>
        <begin position="28"/>
        <end position="140"/>
    </location>
</feature>
<evidence type="ECO:0000256" key="1">
    <source>
        <dbReference type="ARBA" id="ARBA00004141"/>
    </source>
</evidence>
<evidence type="ECO:0000256" key="6">
    <source>
        <dbReference type="ARBA" id="ARBA00023157"/>
    </source>
</evidence>
<dbReference type="SMART" id="SM00042">
    <property type="entry name" value="CUB"/>
    <property type="match status" value="2"/>
</dbReference>
<feature type="domain" description="CUB" evidence="11">
    <location>
        <begin position="144"/>
        <end position="268"/>
    </location>
</feature>
<dbReference type="PROSITE" id="PS50261">
    <property type="entry name" value="G_PROTEIN_RECEP_F2_4"/>
    <property type="match status" value="1"/>
</dbReference>
<dbReference type="InterPro" id="IPR035914">
    <property type="entry name" value="Sperma_CUB_dom_sf"/>
</dbReference>
<dbReference type="CDD" id="cd00041">
    <property type="entry name" value="CUB"/>
    <property type="match status" value="2"/>
</dbReference>
<dbReference type="FunFam" id="2.60.120.290:FF:000013">
    <property type="entry name" value="Membrane frizzled-related protein"/>
    <property type="match status" value="1"/>
</dbReference>
<evidence type="ECO:0000256" key="2">
    <source>
        <dbReference type="ARBA" id="ARBA00022692"/>
    </source>
</evidence>
<dbReference type="Gene3D" id="2.60.120.290">
    <property type="entry name" value="Spermadhesin, CUB domain"/>
    <property type="match status" value="2"/>
</dbReference>
<evidence type="ECO:0000256" key="8">
    <source>
        <dbReference type="PROSITE-ProRule" id="PRU10007"/>
    </source>
</evidence>
<dbReference type="Proteomes" id="UP001152320">
    <property type="component" value="Chromosome 12"/>
</dbReference>
<sequence>MFTFSTDASVTSSGFQARFISVQNHGHCVNYTIQSGSNFTSPNYPSNYNNLDKCEYKATAPAGYYVTVTFVSFNLQYSVDCLNDVVEIYDGNSSQSPLLATLCGSMQRQTFFSSGNEMLISMTTDLDGTSSGFEGFFLFHEYNCSQTILKNGTILTSPNFPDDYVNFVKCAYNVTARDIQNSTVFTFLAFDVEADDSCRKDSLEKFSPEKCRSCTVLDYYYGECPPNAVPPSADEQLQLDSLPPVYLLQCRTLTGESNETYRGQYYWMVSDCPHSADESLRNKCVYDGEQGDAHLYFPPVESLDLNLVFKNAFCAQCNGLEEEDINKLRIKSSCAQCPAEYELREGDVLEDGAHYCNLSSTSHRLRPCSPTGSIKVSCHHTTQVTDPGLAAMFIPSRLIFNRYIQPVCSQNQVSYNGMCIDVTVENHCTHTSRYHMVSLNVDLDNYRCSHLRGRSKVCFLNKLQEYEDEEMHSLPAIEPGQTSEHLTNSSLDSFELPWNEVGHPLWMNISQNRPFLLQIPATVPSKLLWKELLMKAIEHIFVDYEEHPPKGCYLESIELFEICGDSTVQCEGRIDEVEYNATKVLQTSLNQSLIIDYENVTNLQWYGFRTIFNTSGRATRKSVVTCALHEEHTPFHRDYHIRLIWNDVCSGLAIFCLLITFAIYATTKPRRNTFGVVVMLFIASLTMGIGVLQFVSPHVSDISWLCTPLAISAHWLWISVFCWMSVLAFDLRHAFSVRNMRVLNDINTKRLSIYIAFGWGMPTLVVSVSVTMWVYDSALLDYGVEELRMCWISGRASLFAMSGPLLTCIAINVIFFINIVKGLCGHKKNSKRANSHSLRTGGHLSELIVSIKAWFDKHGGSLGHFINNQWVKPEGRKVYTTRAPCTGQVLATTVQGEDEDIDLAVKSARKAYDVVESLDNGKPIRETRDADIPLVVRHFYHHAGWAELMDTEMKGWKPIGVIGGIVPWNFPLMLLTWKVCPALAMGNTVVLKPATYTRLSALLLAQICAEAGLPPGVFNVVTGNGAFGGKMASHPGVDKVAFTGSTEVSNRLTVFLGGRLEVGQILRQSLAGTGKKLSLELGGKSPFVVFDSADLDSTVEGVVDAIWFNQGQVCSAGSRLVVQETIMPTLVEKLRDRISHLRLGHSLDKSVDMGAIVDPAQRKTVDEYVEDARQEGAEIFGPVIVVLPFRTAKEAVALGNNTNYGLAASVWTENIGLALEVALSLKAGAVWVNGHNMFDAAAGFGGYRHSGYGRDGGKEGLFEYVMPSWMDKPKPPATEVDYKKFGSHTPSMPTETESEVNLVEVNGTKIPSIDRTYKIYYGGAQKRPDGNYSRPVIAAGGQVAALVSDSNRKDVRNAVEAAHKAAPGWGKRAAHNRAQIVYYMAENLEQRRAEVAESIHKLTGQEMKDCLTEVDLSIQRLFYWGAYADKYGGTVQIHEPVGVVAITCPDEFPLLAFVSLFAPAVIRGNVVVIVPSEKYPLPATGFYQVFDTSDLPGGVVNILTGNKEHLTKYLAEHHDVQAMWYFGSAEGSKFVEWTSASNLKRTWVDYGIPRDWSNREQGQGEEFLYHAVQVKNVWIPMGDIFAN</sequence>
<evidence type="ECO:0000256" key="3">
    <source>
        <dbReference type="ARBA" id="ARBA00022989"/>
    </source>
</evidence>
<evidence type="ECO:0000256" key="7">
    <source>
        <dbReference type="PROSITE-ProRule" id="PRU00059"/>
    </source>
</evidence>
<evidence type="ECO:0000313" key="14">
    <source>
        <dbReference type="Proteomes" id="UP001152320"/>
    </source>
</evidence>
<comment type="subcellular location">
    <subcellularLocation>
        <location evidence="1">Membrane</location>
        <topology evidence="1">Multi-pass membrane protein</topology>
    </subcellularLocation>
</comment>
<proteinExistence type="inferred from homology"/>
<feature type="transmembrane region" description="Helical" evidence="10">
    <location>
        <begin position="643"/>
        <end position="664"/>
    </location>
</feature>
<gene>
    <name evidence="13" type="ORF">HOLleu_25226</name>
</gene>
<dbReference type="GO" id="GO:0016620">
    <property type="term" value="F:oxidoreductase activity, acting on the aldehyde or oxo group of donors, NAD or NADP as acceptor"/>
    <property type="evidence" value="ECO:0007669"/>
    <property type="project" value="InterPro"/>
</dbReference>
<evidence type="ECO:0000256" key="9">
    <source>
        <dbReference type="RuleBase" id="RU003345"/>
    </source>
</evidence>
<keyword evidence="3 10" id="KW-1133">Transmembrane helix</keyword>
<keyword evidence="4 9" id="KW-0560">Oxidoreductase</keyword>
<name>A0A9Q1BRQ8_HOLLE</name>
<keyword evidence="14" id="KW-1185">Reference proteome</keyword>
<dbReference type="PRINTS" id="PR00249">
    <property type="entry name" value="GPCRSECRETIN"/>
</dbReference>
<comment type="caution">
    <text evidence="13">The sequence shown here is derived from an EMBL/GenBank/DDBJ whole genome shotgun (WGS) entry which is preliminary data.</text>
</comment>
<feature type="transmembrane region" description="Helical" evidence="10">
    <location>
        <begin position="715"/>
        <end position="731"/>
    </location>
</feature>
<feature type="transmembrane region" description="Helical" evidence="10">
    <location>
        <begin position="959"/>
        <end position="977"/>
    </location>
</feature>
<reference evidence="13" key="1">
    <citation type="submission" date="2021-10" db="EMBL/GenBank/DDBJ databases">
        <title>Tropical sea cucumber genome reveals ecological adaptation and Cuvierian tubules defense mechanism.</title>
        <authorList>
            <person name="Chen T."/>
        </authorList>
    </citation>
    <scope>NUCLEOTIDE SEQUENCE</scope>
    <source>
        <strain evidence="13">Nanhai2018</strain>
        <tissue evidence="13">Muscle</tissue>
    </source>
</reference>
<comment type="similarity">
    <text evidence="9">Belongs to the aldehyde dehydrogenase family.</text>
</comment>
<feature type="transmembrane region" description="Helical" evidence="10">
    <location>
        <begin position="676"/>
        <end position="695"/>
    </location>
</feature>
<evidence type="ECO:0000256" key="4">
    <source>
        <dbReference type="ARBA" id="ARBA00023002"/>
    </source>
</evidence>
<dbReference type="InterPro" id="IPR016163">
    <property type="entry name" value="Ald_DH_C"/>
</dbReference>
<keyword evidence="6" id="KW-1015">Disulfide bond</keyword>
<dbReference type="InterPro" id="IPR029510">
    <property type="entry name" value="Ald_DH_CS_GLU"/>
</dbReference>
<dbReference type="PROSITE" id="PS00687">
    <property type="entry name" value="ALDEHYDE_DEHYDR_GLU"/>
    <property type="match status" value="1"/>
</dbReference>
<dbReference type="InterPro" id="IPR017981">
    <property type="entry name" value="GPCR_2-like_7TM"/>
</dbReference>
<keyword evidence="5 10" id="KW-0472">Membrane</keyword>